<feature type="domain" description="KaiC" evidence="3">
    <location>
        <begin position="2"/>
        <end position="234"/>
    </location>
</feature>
<evidence type="ECO:0000313" key="5">
    <source>
        <dbReference type="Proteomes" id="UP000027981"/>
    </source>
</evidence>
<dbReference type="SMART" id="SM00382">
    <property type="entry name" value="AAA"/>
    <property type="match status" value="1"/>
</dbReference>
<dbReference type="AlphaFoldDB" id="A0A075LS49"/>
<dbReference type="EMBL" id="CP006019">
    <property type="protein sequence ID" value="AIF69099.1"/>
    <property type="molecule type" value="Genomic_DNA"/>
</dbReference>
<dbReference type="PANTHER" id="PTHR43637:SF1">
    <property type="entry name" value="UPF0273 PROTEIN TM_0370"/>
    <property type="match status" value="1"/>
</dbReference>
<dbReference type="Pfam" id="PF06745">
    <property type="entry name" value="ATPase"/>
    <property type="match status" value="1"/>
</dbReference>
<evidence type="ECO:0000259" key="3">
    <source>
        <dbReference type="PROSITE" id="PS51146"/>
    </source>
</evidence>
<dbReference type="GO" id="GO:0005524">
    <property type="term" value="F:ATP binding"/>
    <property type="evidence" value="ECO:0007669"/>
    <property type="project" value="UniProtKB-KW"/>
</dbReference>
<dbReference type="GeneID" id="24841807"/>
<dbReference type="KEGG" id="ppac:PAP_03395"/>
<dbReference type="Gene3D" id="3.40.50.300">
    <property type="entry name" value="P-loop containing nucleotide triphosphate hydrolases"/>
    <property type="match status" value="1"/>
</dbReference>
<dbReference type="PANTHER" id="PTHR43637">
    <property type="entry name" value="UPF0273 PROTEIN TM_0370"/>
    <property type="match status" value="1"/>
</dbReference>
<dbReference type="InterPro" id="IPR010624">
    <property type="entry name" value="KaiC_dom"/>
</dbReference>
<dbReference type="eggNOG" id="arCOG01171">
    <property type="taxonomic scope" value="Archaea"/>
</dbReference>
<evidence type="ECO:0000313" key="4">
    <source>
        <dbReference type="EMBL" id="AIF69099.1"/>
    </source>
</evidence>
<dbReference type="InterPro" id="IPR003593">
    <property type="entry name" value="AAA+_ATPase"/>
</dbReference>
<dbReference type="SUPFAM" id="SSF52540">
    <property type="entry name" value="P-loop containing nucleoside triphosphate hydrolases"/>
    <property type="match status" value="1"/>
</dbReference>
<keyword evidence="5" id="KW-1185">Reference proteome</keyword>
<dbReference type="PROSITE" id="PS51146">
    <property type="entry name" value="KAIC"/>
    <property type="match status" value="1"/>
</dbReference>
<dbReference type="Proteomes" id="UP000027981">
    <property type="component" value="Chromosome"/>
</dbReference>
<dbReference type="OrthoDB" id="49590at2157"/>
<keyword evidence="1" id="KW-0547">Nucleotide-binding</keyword>
<dbReference type="STRING" id="1343739.PAP_03395"/>
<gene>
    <name evidence="4" type="ORF">PAP_03395</name>
</gene>
<dbReference type="InterPro" id="IPR027417">
    <property type="entry name" value="P-loop_NTPase"/>
</dbReference>
<evidence type="ECO:0000256" key="2">
    <source>
        <dbReference type="ARBA" id="ARBA00022840"/>
    </source>
</evidence>
<dbReference type="RefSeq" id="WP_048164692.1">
    <property type="nucleotide sequence ID" value="NZ_CP006019.1"/>
</dbReference>
<sequence>MKRVSTGVKGLDKMLMGGLIPGRAYLIKGSPGSGKTTLAMHFLMEGVRNGENVLYITLEEPLELIKVDMEKLGFDMENPKLKTIDATPIGEKTYFFQDTFYEDFGKSFEKLTRAIEEQLTIENYTRIVIDPVTMLKLTIPNELEYRRVFISFLKNLAGQKATVLLISEIGNASIEDYLVSGVIELRSLDVRGKTIRGVKITKFRGSMFDEQMRPYKITKKGIKVYSEEIVFQEG</sequence>
<evidence type="ECO:0000256" key="1">
    <source>
        <dbReference type="ARBA" id="ARBA00022741"/>
    </source>
</evidence>
<reference evidence="4 5" key="2">
    <citation type="journal article" date="2015" name="Genome Announc.">
        <title>Complete Genome Sequence of Hyperthermophilic Piezophilic Archaeon Palaeococcus pacificus DY20341T, Isolated from Deep-Sea Hydrothermal Sediments.</title>
        <authorList>
            <person name="Zeng X."/>
            <person name="Jebbar M."/>
            <person name="Shao Z."/>
        </authorList>
    </citation>
    <scope>NUCLEOTIDE SEQUENCE [LARGE SCALE GENOMIC DNA]</scope>
    <source>
        <strain evidence="4 5">DY20341</strain>
    </source>
</reference>
<dbReference type="InterPro" id="IPR014774">
    <property type="entry name" value="KaiC-like_dom"/>
</dbReference>
<dbReference type="HOGENOM" id="CLU_023669_2_2_2"/>
<keyword evidence="2" id="KW-0067">ATP-binding</keyword>
<protein>
    <recommendedName>
        <fullName evidence="3">KaiC domain-containing protein</fullName>
    </recommendedName>
</protein>
<name>A0A075LS49_9EURY</name>
<dbReference type="PRINTS" id="PR01874">
    <property type="entry name" value="DNAREPAIRADA"/>
</dbReference>
<proteinExistence type="predicted"/>
<reference evidence="5" key="1">
    <citation type="submission" date="2013-06" db="EMBL/GenBank/DDBJ databases">
        <title>Complete Genome Sequence of Hyperthermophilic Palaeococcus pacificus DY20341T, Isolated from a Deep-Sea Hydrothermal Sediments.</title>
        <authorList>
            <person name="Zeng X."/>
            <person name="Shao Z."/>
        </authorList>
    </citation>
    <scope>NUCLEOTIDE SEQUENCE [LARGE SCALE GENOMIC DNA]</scope>
    <source>
        <strain evidence="5">DY20341</strain>
    </source>
</reference>
<organism evidence="4 5">
    <name type="scientific">Palaeococcus pacificus DY20341</name>
    <dbReference type="NCBI Taxonomy" id="1343739"/>
    <lineage>
        <taxon>Archaea</taxon>
        <taxon>Methanobacteriati</taxon>
        <taxon>Methanobacteriota</taxon>
        <taxon>Thermococci</taxon>
        <taxon>Thermococcales</taxon>
        <taxon>Thermococcaceae</taxon>
        <taxon>Palaeococcus</taxon>
    </lineage>
</organism>
<accession>A0A075LS49</accession>